<dbReference type="EMBL" id="JAIWYP010000005">
    <property type="protein sequence ID" value="KAH3824942.1"/>
    <property type="molecule type" value="Genomic_DNA"/>
</dbReference>
<protein>
    <submittedName>
        <fullName evidence="2">Uncharacterized protein</fullName>
    </submittedName>
</protein>
<reference evidence="2" key="1">
    <citation type="journal article" date="2019" name="bioRxiv">
        <title>The Genome of the Zebra Mussel, Dreissena polymorpha: A Resource for Invasive Species Research.</title>
        <authorList>
            <person name="McCartney M.A."/>
            <person name="Auch B."/>
            <person name="Kono T."/>
            <person name="Mallez S."/>
            <person name="Zhang Y."/>
            <person name="Obille A."/>
            <person name="Becker A."/>
            <person name="Abrahante J.E."/>
            <person name="Garbe J."/>
            <person name="Badalamenti J.P."/>
            <person name="Herman A."/>
            <person name="Mangelson H."/>
            <person name="Liachko I."/>
            <person name="Sullivan S."/>
            <person name="Sone E.D."/>
            <person name="Koren S."/>
            <person name="Silverstein K.A.T."/>
            <person name="Beckman K.B."/>
            <person name="Gohl D.M."/>
        </authorList>
    </citation>
    <scope>NUCLEOTIDE SEQUENCE</scope>
    <source>
        <strain evidence="2">Duluth1</strain>
        <tissue evidence="2">Whole animal</tissue>
    </source>
</reference>
<evidence type="ECO:0000256" key="1">
    <source>
        <dbReference type="SAM" id="MobiDB-lite"/>
    </source>
</evidence>
<reference evidence="2" key="2">
    <citation type="submission" date="2020-11" db="EMBL/GenBank/DDBJ databases">
        <authorList>
            <person name="McCartney M.A."/>
            <person name="Auch B."/>
            <person name="Kono T."/>
            <person name="Mallez S."/>
            <person name="Becker A."/>
            <person name="Gohl D.M."/>
            <person name="Silverstein K.A.T."/>
            <person name="Koren S."/>
            <person name="Bechman K.B."/>
            <person name="Herman A."/>
            <person name="Abrahante J.E."/>
            <person name="Garbe J."/>
        </authorList>
    </citation>
    <scope>NUCLEOTIDE SEQUENCE</scope>
    <source>
        <strain evidence="2">Duluth1</strain>
        <tissue evidence="2">Whole animal</tissue>
    </source>
</reference>
<sequence length="164" mass="17818">MIDSKHLVSSDPEGHPLFQVCFLYAADVDTVYYTVIILLFSENVEEMEGSFDTPATSPASMDLSYASMVTVKEHRLASVGSSITPEHSPVKSLSSPVKSGPSSPTVKVSKSSISQFSVAESRQQSAESSRARSSVMMFNGTERTEATSSDQGLGVNNYYYLHLF</sequence>
<gene>
    <name evidence="2" type="ORF">DPMN_126802</name>
</gene>
<comment type="caution">
    <text evidence="2">The sequence shown here is derived from an EMBL/GenBank/DDBJ whole genome shotgun (WGS) entry which is preliminary data.</text>
</comment>
<proteinExistence type="predicted"/>
<evidence type="ECO:0000313" key="2">
    <source>
        <dbReference type="EMBL" id="KAH3824942.1"/>
    </source>
</evidence>
<organism evidence="2 3">
    <name type="scientific">Dreissena polymorpha</name>
    <name type="common">Zebra mussel</name>
    <name type="synonym">Mytilus polymorpha</name>
    <dbReference type="NCBI Taxonomy" id="45954"/>
    <lineage>
        <taxon>Eukaryota</taxon>
        <taxon>Metazoa</taxon>
        <taxon>Spiralia</taxon>
        <taxon>Lophotrochozoa</taxon>
        <taxon>Mollusca</taxon>
        <taxon>Bivalvia</taxon>
        <taxon>Autobranchia</taxon>
        <taxon>Heteroconchia</taxon>
        <taxon>Euheterodonta</taxon>
        <taxon>Imparidentia</taxon>
        <taxon>Neoheterodontei</taxon>
        <taxon>Myida</taxon>
        <taxon>Dreissenoidea</taxon>
        <taxon>Dreissenidae</taxon>
        <taxon>Dreissena</taxon>
    </lineage>
</organism>
<accession>A0A9D4H409</accession>
<feature type="region of interest" description="Disordered" evidence="1">
    <location>
        <begin position="80"/>
        <end position="108"/>
    </location>
</feature>
<name>A0A9D4H409_DREPO</name>
<keyword evidence="3" id="KW-1185">Reference proteome</keyword>
<dbReference type="Proteomes" id="UP000828390">
    <property type="component" value="Unassembled WGS sequence"/>
</dbReference>
<dbReference type="AlphaFoldDB" id="A0A9D4H409"/>
<feature type="compositionally biased region" description="Low complexity" evidence="1">
    <location>
        <begin position="90"/>
        <end position="108"/>
    </location>
</feature>
<evidence type="ECO:0000313" key="3">
    <source>
        <dbReference type="Proteomes" id="UP000828390"/>
    </source>
</evidence>